<dbReference type="Proteomes" id="UP000325690">
    <property type="component" value="Unassembled WGS sequence"/>
</dbReference>
<name>A0A5N5UPC7_MYCPH</name>
<comment type="caution">
    <text evidence="1">The sequence shown here is derived from an EMBL/GenBank/DDBJ whole genome shotgun (WGS) entry which is preliminary data.</text>
</comment>
<dbReference type="AlphaFoldDB" id="A0A5N5UPC7"/>
<protein>
    <submittedName>
        <fullName evidence="1">Uncharacterized protein</fullName>
    </submittedName>
</protein>
<evidence type="ECO:0000313" key="2">
    <source>
        <dbReference type="Proteomes" id="UP000325690"/>
    </source>
</evidence>
<reference evidence="1 2" key="1">
    <citation type="submission" date="2012-10" db="EMBL/GenBank/DDBJ databases">
        <title>The draft sequence of the Mycobacterium pheli genome.</title>
        <authorList>
            <person name="Pettersson B.M.F."/>
            <person name="Das S."/>
            <person name="Dasgupta S."/>
            <person name="Bhattacharya A."/>
            <person name="Kirsebom L.A."/>
        </authorList>
    </citation>
    <scope>NUCLEOTIDE SEQUENCE [LARGE SCALE GENOMIC DNA]</scope>
    <source>
        <strain evidence="1 2">CCUG 21000</strain>
    </source>
</reference>
<organism evidence="1 2">
    <name type="scientific">Mycolicibacterium phlei DSM 43239 = CCUG 21000</name>
    <dbReference type="NCBI Taxonomy" id="1226750"/>
    <lineage>
        <taxon>Bacteria</taxon>
        <taxon>Bacillati</taxon>
        <taxon>Actinomycetota</taxon>
        <taxon>Actinomycetes</taxon>
        <taxon>Mycobacteriales</taxon>
        <taxon>Mycobacteriaceae</taxon>
        <taxon>Mycolicibacterium</taxon>
    </lineage>
</organism>
<keyword evidence="2" id="KW-1185">Reference proteome</keyword>
<dbReference type="EMBL" id="ANBP01000056">
    <property type="protein sequence ID" value="KAB7750967.1"/>
    <property type="molecule type" value="Genomic_DNA"/>
</dbReference>
<gene>
    <name evidence="1" type="ORF">MPHL21000_25400</name>
</gene>
<sequence>MTVAALCLTVAGPLVAFAVYDLQVRLERWDHNRHAED</sequence>
<proteinExistence type="predicted"/>
<accession>A0A5N5UPC7</accession>
<evidence type="ECO:0000313" key="1">
    <source>
        <dbReference type="EMBL" id="KAB7750967.1"/>
    </source>
</evidence>